<dbReference type="AlphaFoldDB" id="A0A6N6JKR2"/>
<name>A0A6N6JKR2_9RHOB</name>
<reference evidence="2 3" key="1">
    <citation type="submission" date="2019-12" db="EMBL/GenBank/DDBJ databases">
        <title>Litoreibacter badius sp. nov., a novel bacteriochlorophyll a-containing bacterium in the genus Litoreibacter.</title>
        <authorList>
            <person name="Kanamuro M."/>
            <person name="Takabe Y."/>
            <person name="Mori K."/>
            <person name="Takaichi S."/>
            <person name="Hanada S."/>
        </authorList>
    </citation>
    <scope>NUCLEOTIDE SEQUENCE [LARGE SCALE GENOMIC DNA]</scope>
    <source>
        <strain evidence="2 3">K6</strain>
    </source>
</reference>
<organism evidence="2 3">
    <name type="scientific">Litoreibacter roseus</name>
    <dbReference type="NCBI Taxonomy" id="2601869"/>
    <lineage>
        <taxon>Bacteria</taxon>
        <taxon>Pseudomonadati</taxon>
        <taxon>Pseudomonadota</taxon>
        <taxon>Alphaproteobacteria</taxon>
        <taxon>Rhodobacterales</taxon>
        <taxon>Roseobacteraceae</taxon>
        <taxon>Litoreibacter</taxon>
    </lineage>
</organism>
<comment type="caution">
    <text evidence="2">The sequence shown here is derived from an EMBL/GenBank/DDBJ whole genome shotgun (WGS) entry which is preliminary data.</text>
</comment>
<evidence type="ECO:0000313" key="3">
    <source>
        <dbReference type="Proteomes" id="UP000436822"/>
    </source>
</evidence>
<evidence type="ECO:0000313" key="2">
    <source>
        <dbReference type="EMBL" id="GFE66744.1"/>
    </source>
</evidence>
<protein>
    <submittedName>
        <fullName evidence="2">Uncharacterized protein</fullName>
    </submittedName>
</protein>
<dbReference type="Proteomes" id="UP000436822">
    <property type="component" value="Unassembled WGS sequence"/>
</dbReference>
<keyword evidence="3" id="KW-1185">Reference proteome</keyword>
<feature type="region of interest" description="Disordered" evidence="1">
    <location>
        <begin position="44"/>
        <end position="66"/>
    </location>
</feature>
<gene>
    <name evidence="2" type="ORF">KIN_38180</name>
</gene>
<sequence length="66" mass="7547">MGGFDIHLRRVAEPTLCHIFSIYQPETQARASQPPTIRGFSMQREVDEEARQGSPNLDEFARRSTN</sequence>
<accession>A0A6N6JKR2</accession>
<proteinExistence type="predicted"/>
<dbReference type="EMBL" id="BLJE01000006">
    <property type="protein sequence ID" value="GFE66744.1"/>
    <property type="molecule type" value="Genomic_DNA"/>
</dbReference>
<evidence type="ECO:0000256" key="1">
    <source>
        <dbReference type="SAM" id="MobiDB-lite"/>
    </source>
</evidence>